<dbReference type="InterPro" id="IPR000524">
    <property type="entry name" value="Tscrpt_reg_HTH_GntR"/>
</dbReference>
<feature type="domain" description="HTH gntR-type" evidence="4">
    <location>
        <begin position="14"/>
        <end position="81"/>
    </location>
</feature>
<accession>A0A9W6W218</accession>
<evidence type="ECO:0000256" key="3">
    <source>
        <dbReference type="ARBA" id="ARBA00023163"/>
    </source>
</evidence>
<dbReference type="GO" id="GO:0003700">
    <property type="term" value="F:DNA-binding transcription factor activity"/>
    <property type="evidence" value="ECO:0007669"/>
    <property type="project" value="InterPro"/>
</dbReference>
<dbReference type="Pfam" id="PF00392">
    <property type="entry name" value="GntR"/>
    <property type="match status" value="1"/>
</dbReference>
<dbReference type="RefSeq" id="WP_285577459.1">
    <property type="nucleotide sequence ID" value="NZ_BSTK01000009.1"/>
</dbReference>
<dbReference type="Gene3D" id="1.20.120.530">
    <property type="entry name" value="GntR ligand-binding domain-like"/>
    <property type="match status" value="1"/>
</dbReference>
<dbReference type="SMART" id="SM00895">
    <property type="entry name" value="FCD"/>
    <property type="match status" value="1"/>
</dbReference>
<sequence>MASKGWAGPLPAVKSKVDLVYDNVRAAIAEGDLEPGERINMDELARALGVSKIPIREAIKRLESEGLVVSRAHAGVVVAPIDRTEMRGVFLAREAIEGLVGRLAAERVTDAVLEDLERIQQEMRAELDRGAVDRLPELNSGFHRRLAEASGYRILGELTEQLLFTIRRYRLTLPAGEQNWHSVADEHDTIIQALRRKDADAVAVAARAHIISQAGQEVAERP</sequence>
<evidence type="ECO:0000256" key="1">
    <source>
        <dbReference type="ARBA" id="ARBA00023015"/>
    </source>
</evidence>
<dbReference type="PROSITE" id="PS50949">
    <property type="entry name" value="HTH_GNTR"/>
    <property type="match status" value="1"/>
</dbReference>
<dbReference type="SUPFAM" id="SSF48008">
    <property type="entry name" value="GntR ligand-binding domain-like"/>
    <property type="match status" value="1"/>
</dbReference>
<dbReference type="GO" id="GO:0043565">
    <property type="term" value="F:sequence-specific DNA binding"/>
    <property type="evidence" value="ECO:0007669"/>
    <property type="project" value="InterPro"/>
</dbReference>
<dbReference type="PRINTS" id="PR00033">
    <property type="entry name" value="HTHASNC"/>
</dbReference>
<name>A0A9W6W218_9ACTN</name>
<dbReference type="SUPFAM" id="SSF46785">
    <property type="entry name" value="Winged helix' DNA-binding domain"/>
    <property type="match status" value="1"/>
</dbReference>
<evidence type="ECO:0000256" key="2">
    <source>
        <dbReference type="ARBA" id="ARBA00023125"/>
    </source>
</evidence>
<evidence type="ECO:0000259" key="4">
    <source>
        <dbReference type="PROSITE" id="PS50949"/>
    </source>
</evidence>
<keyword evidence="2" id="KW-0238">DNA-binding</keyword>
<dbReference type="PANTHER" id="PTHR43537:SF5">
    <property type="entry name" value="UXU OPERON TRANSCRIPTIONAL REGULATOR"/>
    <property type="match status" value="1"/>
</dbReference>
<dbReference type="InterPro" id="IPR011711">
    <property type="entry name" value="GntR_C"/>
</dbReference>
<proteinExistence type="predicted"/>
<dbReference type="Gene3D" id="1.10.10.10">
    <property type="entry name" value="Winged helix-like DNA-binding domain superfamily/Winged helix DNA-binding domain"/>
    <property type="match status" value="1"/>
</dbReference>
<dbReference type="CDD" id="cd07377">
    <property type="entry name" value="WHTH_GntR"/>
    <property type="match status" value="1"/>
</dbReference>
<dbReference type="AlphaFoldDB" id="A0A9W6W218"/>
<keyword evidence="3" id="KW-0804">Transcription</keyword>
<evidence type="ECO:0000313" key="5">
    <source>
        <dbReference type="EMBL" id="GLY87984.1"/>
    </source>
</evidence>
<gene>
    <name evidence="5" type="ORF">Airi02_059130</name>
</gene>
<evidence type="ECO:0000313" key="6">
    <source>
        <dbReference type="Proteomes" id="UP001165074"/>
    </source>
</evidence>
<dbReference type="EMBL" id="BSTK01000009">
    <property type="protein sequence ID" value="GLY87984.1"/>
    <property type="molecule type" value="Genomic_DNA"/>
</dbReference>
<keyword evidence="1" id="KW-0805">Transcription regulation</keyword>
<dbReference type="InterPro" id="IPR036388">
    <property type="entry name" value="WH-like_DNA-bd_sf"/>
</dbReference>
<organism evidence="5 6">
    <name type="scientific">Actinoallomurus iriomotensis</name>
    <dbReference type="NCBI Taxonomy" id="478107"/>
    <lineage>
        <taxon>Bacteria</taxon>
        <taxon>Bacillati</taxon>
        <taxon>Actinomycetota</taxon>
        <taxon>Actinomycetes</taxon>
        <taxon>Streptosporangiales</taxon>
        <taxon>Thermomonosporaceae</taxon>
        <taxon>Actinoallomurus</taxon>
    </lineage>
</organism>
<comment type="caution">
    <text evidence="5">The sequence shown here is derived from an EMBL/GenBank/DDBJ whole genome shotgun (WGS) entry which is preliminary data.</text>
</comment>
<dbReference type="InterPro" id="IPR000485">
    <property type="entry name" value="AsnC-type_HTH_dom"/>
</dbReference>
<dbReference type="Pfam" id="PF07729">
    <property type="entry name" value="FCD"/>
    <property type="match status" value="1"/>
</dbReference>
<reference evidence="5" key="1">
    <citation type="submission" date="2023-03" db="EMBL/GenBank/DDBJ databases">
        <title>Actinoallomurus iriomotensis NBRC 103684.</title>
        <authorList>
            <person name="Ichikawa N."/>
            <person name="Sato H."/>
            <person name="Tonouchi N."/>
        </authorList>
    </citation>
    <scope>NUCLEOTIDE SEQUENCE</scope>
    <source>
        <strain evidence="5">NBRC 103684</strain>
    </source>
</reference>
<dbReference type="InterPro" id="IPR008920">
    <property type="entry name" value="TF_FadR/GntR_C"/>
</dbReference>
<keyword evidence="6" id="KW-1185">Reference proteome</keyword>
<dbReference type="PANTHER" id="PTHR43537">
    <property type="entry name" value="TRANSCRIPTIONAL REGULATOR, GNTR FAMILY"/>
    <property type="match status" value="1"/>
</dbReference>
<protein>
    <submittedName>
        <fullName evidence="5">GntR family transcriptional regulator</fullName>
    </submittedName>
</protein>
<dbReference type="Proteomes" id="UP001165074">
    <property type="component" value="Unassembled WGS sequence"/>
</dbReference>
<dbReference type="SMART" id="SM00345">
    <property type="entry name" value="HTH_GNTR"/>
    <property type="match status" value="1"/>
</dbReference>
<dbReference type="InterPro" id="IPR036390">
    <property type="entry name" value="WH_DNA-bd_sf"/>
</dbReference>